<sequence>MAEVYLYCWQQSLVLSPNVIECHAQYLKQSGFRARKLCNPTGFTNSTASSACEIYFQSTLRGAQADFASDNLFQAGRERPSASVFGREKF</sequence>
<keyword evidence="2" id="KW-1185">Reference proteome</keyword>
<gene>
    <name evidence="1" type="ORF">PsB1_1989</name>
</gene>
<name>A0ABQ4PY46_9PROT</name>
<reference evidence="1" key="1">
    <citation type="submission" date="2021-05" db="EMBL/GenBank/DDBJ databases">
        <authorList>
            <person name="Tanabe Y."/>
        </authorList>
    </citation>
    <scope>NUCLEOTIDE SEQUENCE</scope>
    <source>
        <strain evidence="1">BOTRYCO-1</strain>
    </source>
</reference>
<accession>A0ABQ4PY46</accession>
<protein>
    <submittedName>
        <fullName evidence="1">Uncharacterized protein</fullName>
    </submittedName>
</protein>
<organism evidence="1 2">
    <name type="scientific">Candidatus Phycosocius spiralis</name>
    <dbReference type="NCBI Taxonomy" id="2815099"/>
    <lineage>
        <taxon>Bacteria</taxon>
        <taxon>Pseudomonadati</taxon>
        <taxon>Pseudomonadota</taxon>
        <taxon>Alphaproteobacteria</taxon>
        <taxon>Caulobacterales</taxon>
        <taxon>Caulobacterales incertae sedis</taxon>
        <taxon>Candidatus Phycosocius</taxon>
    </lineage>
</organism>
<dbReference type="Proteomes" id="UP001161064">
    <property type="component" value="Unassembled WGS sequence"/>
</dbReference>
<reference evidence="1" key="2">
    <citation type="journal article" date="2023" name="ISME Commun">
        <title>Characterization of a bloom-associated alphaproteobacterial lineage, 'Candidatus Phycosocius': insights into freshwater algal-bacterial interactions.</title>
        <authorList>
            <person name="Tanabe Y."/>
            <person name="Yamaguchi H."/>
            <person name="Yoshida M."/>
            <person name="Kai A."/>
            <person name="Okazaki Y."/>
        </authorList>
    </citation>
    <scope>NUCLEOTIDE SEQUENCE</scope>
    <source>
        <strain evidence="1">BOTRYCO-1</strain>
    </source>
</reference>
<dbReference type="EMBL" id="BPFZ01000014">
    <property type="protein sequence ID" value="GIU67835.1"/>
    <property type="molecule type" value="Genomic_DNA"/>
</dbReference>
<comment type="caution">
    <text evidence="1">The sequence shown here is derived from an EMBL/GenBank/DDBJ whole genome shotgun (WGS) entry which is preliminary data.</text>
</comment>
<evidence type="ECO:0000313" key="1">
    <source>
        <dbReference type="EMBL" id="GIU67835.1"/>
    </source>
</evidence>
<proteinExistence type="predicted"/>
<evidence type="ECO:0000313" key="2">
    <source>
        <dbReference type="Proteomes" id="UP001161064"/>
    </source>
</evidence>